<name>A0A2Z5IQH0_9BACT</name>
<accession>A0A2Z5IQH0</accession>
<proteinExistence type="predicted"/>
<feature type="transmembrane region" description="Helical" evidence="1">
    <location>
        <begin position="130"/>
        <end position="154"/>
    </location>
</feature>
<evidence type="ECO:0000313" key="2">
    <source>
        <dbReference type="EMBL" id="AXE60979.1"/>
    </source>
</evidence>
<dbReference type="AlphaFoldDB" id="A0A2Z5IQH0"/>
<feature type="transmembrane region" description="Helical" evidence="1">
    <location>
        <begin position="17"/>
        <end position="36"/>
    </location>
</feature>
<feature type="transmembrane region" description="Helical" evidence="1">
    <location>
        <begin position="48"/>
        <end position="70"/>
    </location>
</feature>
<feature type="transmembrane region" description="Helical" evidence="1">
    <location>
        <begin position="551"/>
        <end position="570"/>
    </location>
</feature>
<evidence type="ECO:0000256" key="1">
    <source>
        <dbReference type="SAM" id="Phobius"/>
    </source>
</evidence>
<feature type="transmembrane region" description="Helical" evidence="1">
    <location>
        <begin position="91"/>
        <end position="118"/>
    </location>
</feature>
<dbReference type="Proteomes" id="UP000252477">
    <property type="component" value="Chromosome"/>
</dbReference>
<sequence length="577" mass="68540">MQFLLRNHFIYFIKNKFYFIVLILSFLSFGAIVPIVNIPNLFNNYNWLIFFIVFCVNLFYCSLFLQMFFINSKNNQYDIISNSVFSNKRKIFVSKLLFVILWFILINFIWTVAITILYAKKLANITQMFLFFFGFLTSNFLVLFFSFIFLVFIISFFKKVSAKNTIYLLSTMAMVSTPLLLRTFVYKIHDNVNSKNYQKIIERSNNKIVNEHYILSTDSLSSNLDPTFSNQDINNHYADLINSSYLFPILTLNNNFDKNLLFGDYIKNSYKSKYNNLDFISSLEETSWNLKNEYFIYEINSPKIINFNNQEIINFINENIYKKIHVDLIKGILEKIKNPIWILNEFSNNEVNDIKTLLGVNDKNIQYLRRDFDKLIKDNNELKNIILKEFEENFYELIDFMYRVNPLVISQNIQSQTSPFYIKDLIPKNKINNIDKKIEDKDKDFLINYMVVFLSNNKVAILNENFKRFEISLDNFNNVFANISNQKEWANYVLISSNKLVDTLRLIAELNSLSLADNQVFRFKLSPNDQIINTYKYTLRFRIKTIDKNNLILLMSLFVLSISLLLYLTIRSKQKEI</sequence>
<evidence type="ECO:0000313" key="3">
    <source>
        <dbReference type="Proteomes" id="UP000252477"/>
    </source>
</evidence>
<protein>
    <submittedName>
        <fullName evidence="2">Uncharacterized protein</fullName>
    </submittedName>
</protein>
<feature type="transmembrane region" description="Helical" evidence="1">
    <location>
        <begin position="166"/>
        <end position="185"/>
    </location>
</feature>
<keyword evidence="1" id="KW-1133">Transmembrane helix</keyword>
<dbReference type="KEGG" id="mpho:DA803_02700"/>
<keyword evidence="3" id="KW-1185">Reference proteome</keyword>
<organism evidence="2 3">
    <name type="scientific">[Mycoplasma] phocae</name>
    <dbReference type="NCBI Taxonomy" id="142651"/>
    <lineage>
        <taxon>Bacteria</taxon>
        <taxon>Bacillati</taxon>
        <taxon>Mycoplasmatota</taxon>
        <taxon>Mycoplasmoidales</taxon>
        <taxon>Metamycoplasmataceae</taxon>
        <taxon>Metamycoplasma</taxon>
    </lineage>
</organism>
<keyword evidence="1" id="KW-0812">Transmembrane</keyword>
<reference evidence="2 3" key="1">
    <citation type="submission" date="2018-05" db="EMBL/GenBank/DDBJ databases">
        <title>Annotation of the Mycoplasma phocidae genome.</title>
        <authorList>
            <person name="Brown D.R."/>
            <person name="Kutish G.F."/>
            <person name="Frasca S.Jr."/>
        </authorList>
    </citation>
    <scope>NUCLEOTIDE SEQUENCE [LARGE SCALE GENOMIC DNA]</scope>
    <source>
        <strain evidence="2 3">105</strain>
    </source>
</reference>
<keyword evidence="1" id="KW-0472">Membrane</keyword>
<gene>
    <name evidence="2" type="ORF">DA803_02700</name>
</gene>
<dbReference type="EMBL" id="CP029295">
    <property type="protein sequence ID" value="AXE60979.1"/>
    <property type="molecule type" value="Genomic_DNA"/>
</dbReference>